<gene>
    <name evidence="3" type="ORF">ACFO4E_09605</name>
</gene>
<evidence type="ECO:0000256" key="2">
    <source>
        <dbReference type="SAM" id="Phobius"/>
    </source>
</evidence>
<proteinExistence type="predicted"/>
<dbReference type="InterPro" id="IPR039708">
    <property type="entry name" value="MT1774/Rv1733c-like"/>
</dbReference>
<evidence type="ECO:0000256" key="1">
    <source>
        <dbReference type="SAM" id="MobiDB-lite"/>
    </source>
</evidence>
<keyword evidence="2" id="KW-0472">Membrane</keyword>
<protein>
    <recommendedName>
        <fullName evidence="5">Transmembrane protein</fullName>
    </recommendedName>
</protein>
<dbReference type="EMBL" id="JBHSFQ010000006">
    <property type="protein sequence ID" value="MFC4562110.1"/>
    <property type="molecule type" value="Genomic_DNA"/>
</dbReference>
<evidence type="ECO:0008006" key="5">
    <source>
        <dbReference type="Google" id="ProtNLM"/>
    </source>
</evidence>
<keyword evidence="2" id="KW-1133">Transmembrane helix</keyword>
<accession>A0ABV9DVY5</accession>
<dbReference type="Proteomes" id="UP001595923">
    <property type="component" value="Unassembled WGS sequence"/>
</dbReference>
<evidence type="ECO:0000313" key="3">
    <source>
        <dbReference type="EMBL" id="MFC4562110.1"/>
    </source>
</evidence>
<name>A0ABV9DVY5_9ACTN</name>
<keyword evidence="2" id="KW-0812">Transmembrane</keyword>
<dbReference type="PANTHER" id="PTHR42305:SF1">
    <property type="entry name" value="MEMBRANE PROTEIN RV1733C-RELATED"/>
    <property type="match status" value="1"/>
</dbReference>
<feature type="region of interest" description="Disordered" evidence="1">
    <location>
        <begin position="80"/>
        <end position="102"/>
    </location>
</feature>
<keyword evidence="4" id="KW-1185">Reference proteome</keyword>
<organism evidence="3 4">
    <name type="scientific">Nocardiopsis mangrovi</name>
    <dbReference type="NCBI Taxonomy" id="1179818"/>
    <lineage>
        <taxon>Bacteria</taxon>
        <taxon>Bacillati</taxon>
        <taxon>Actinomycetota</taxon>
        <taxon>Actinomycetes</taxon>
        <taxon>Streptosporangiales</taxon>
        <taxon>Nocardiopsidaceae</taxon>
        <taxon>Nocardiopsis</taxon>
    </lineage>
</organism>
<feature type="transmembrane region" description="Helical" evidence="2">
    <location>
        <begin position="143"/>
        <end position="162"/>
    </location>
</feature>
<dbReference type="PANTHER" id="PTHR42305">
    <property type="entry name" value="MEMBRANE PROTEIN RV1733C-RELATED"/>
    <property type="match status" value="1"/>
</dbReference>
<evidence type="ECO:0000313" key="4">
    <source>
        <dbReference type="Proteomes" id="UP001595923"/>
    </source>
</evidence>
<dbReference type="RefSeq" id="WP_378572997.1">
    <property type="nucleotide sequence ID" value="NZ_JBHSFQ010000006.1"/>
</dbReference>
<comment type="caution">
    <text evidence="3">The sequence shown here is derived from an EMBL/GenBank/DDBJ whole genome shotgun (WGS) entry which is preliminary data.</text>
</comment>
<reference evidence="4" key="1">
    <citation type="journal article" date="2019" name="Int. J. Syst. Evol. Microbiol.">
        <title>The Global Catalogue of Microorganisms (GCM) 10K type strain sequencing project: providing services to taxonomists for standard genome sequencing and annotation.</title>
        <authorList>
            <consortium name="The Broad Institute Genomics Platform"/>
            <consortium name="The Broad Institute Genome Sequencing Center for Infectious Disease"/>
            <person name="Wu L."/>
            <person name="Ma J."/>
        </authorList>
    </citation>
    <scope>NUCLEOTIDE SEQUENCE [LARGE SCALE GENOMIC DNA]</scope>
    <source>
        <strain evidence="4">XZYJ18</strain>
    </source>
</reference>
<sequence>MRAAPGVAGPADGLLCRPRDRAEALAGRVILAALVITALIAAPATWRSVHASTLEDIGRESASLHKVDAILSADVTASGYEGGSGRTGQVPGSAVIDDGSGQPETTMVWTDPGGKRGDHVTAWLDSAGEPVHPPRSPDEASGAAWTATVGVLVLLGMATAVSRSLLRRVMIRTALPGWDREWARVSRDWTR</sequence>
<feature type="transmembrane region" description="Helical" evidence="2">
    <location>
        <begin position="25"/>
        <end position="46"/>
    </location>
</feature>